<name>A0A6C0E0X2_9ZZZZ</name>
<dbReference type="EMBL" id="MN739720">
    <property type="protein sequence ID" value="QHT22797.1"/>
    <property type="molecule type" value="Genomic_DNA"/>
</dbReference>
<dbReference type="AlphaFoldDB" id="A0A6C0E0X2"/>
<proteinExistence type="predicted"/>
<accession>A0A6C0E0X2</accession>
<organism evidence="1">
    <name type="scientific">viral metagenome</name>
    <dbReference type="NCBI Taxonomy" id="1070528"/>
    <lineage>
        <taxon>unclassified sequences</taxon>
        <taxon>metagenomes</taxon>
        <taxon>organismal metagenomes</taxon>
    </lineage>
</organism>
<protein>
    <submittedName>
        <fullName evidence="1">Uncharacterized protein</fullName>
    </submittedName>
</protein>
<reference evidence="1" key="1">
    <citation type="journal article" date="2020" name="Nature">
        <title>Giant virus diversity and host interactions through global metagenomics.</title>
        <authorList>
            <person name="Schulz F."/>
            <person name="Roux S."/>
            <person name="Paez-Espino D."/>
            <person name="Jungbluth S."/>
            <person name="Walsh D.A."/>
            <person name="Denef V.J."/>
            <person name="McMahon K.D."/>
            <person name="Konstantinidis K.T."/>
            <person name="Eloe-Fadrosh E.A."/>
            <person name="Kyrpides N.C."/>
            <person name="Woyke T."/>
        </authorList>
    </citation>
    <scope>NUCLEOTIDE SEQUENCE</scope>
    <source>
        <strain evidence="1">GVMAG-M-3300023179-114</strain>
    </source>
</reference>
<sequence>MSKIGSSEKSFESFFLVTIMKNYGVVIKNSFSNCDCNFLCFLRKSI</sequence>
<evidence type="ECO:0000313" key="1">
    <source>
        <dbReference type="EMBL" id="QHT22797.1"/>
    </source>
</evidence>